<keyword evidence="4" id="KW-0378">Hydrolase</keyword>
<dbReference type="CDD" id="cd07561">
    <property type="entry name" value="Peptidase_S41_CPP_like"/>
    <property type="match status" value="1"/>
</dbReference>
<dbReference type="SMART" id="SM00245">
    <property type="entry name" value="TSPc"/>
    <property type="match status" value="1"/>
</dbReference>
<keyword evidence="4" id="KW-0645">Protease</keyword>
<dbReference type="SUPFAM" id="SSF52096">
    <property type="entry name" value="ClpP/crotonase"/>
    <property type="match status" value="1"/>
</dbReference>
<feature type="region of interest" description="Disordered" evidence="1">
    <location>
        <begin position="27"/>
        <end position="49"/>
    </location>
</feature>
<dbReference type="PANTHER" id="PTHR32060">
    <property type="entry name" value="TAIL-SPECIFIC PROTEASE"/>
    <property type="match status" value="1"/>
</dbReference>
<keyword evidence="2" id="KW-0732">Signal</keyword>
<dbReference type="Gene3D" id="3.90.226.10">
    <property type="entry name" value="2-enoyl-CoA Hydratase, Chain A, domain 1"/>
    <property type="match status" value="1"/>
</dbReference>
<organism evidence="4 5">
    <name type="scientific">Sphingomonas jejuensis</name>
    <dbReference type="NCBI Taxonomy" id="904715"/>
    <lineage>
        <taxon>Bacteria</taxon>
        <taxon>Pseudomonadati</taxon>
        <taxon>Pseudomonadota</taxon>
        <taxon>Alphaproteobacteria</taxon>
        <taxon>Sphingomonadales</taxon>
        <taxon>Sphingomonadaceae</taxon>
        <taxon>Sphingomonas</taxon>
    </lineage>
</organism>
<feature type="compositionally biased region" description="Low complexity" evidence="1">
    <location>
        <begin position="29"/>
        <end position="49"/>
    </location>
</feature>
<dbReference type="Pfam" id="PF18294">
    <property type="entry name" value="Pept_S41_N"/>
    <property type="match status" value="1"/>
</dbReference>
<sequence>MKARRFVALISVGALLSGCGGGGGGGNALVGTTPTPTQTSPTPSTPAPTATCSLRARQDWVTAQMREWYLFPETLPASLDPAAYATLSDYVDALTATARAQRRDRFFTYVTSIAEENAYYSSGQTAGFGVRLEYGTTSLTVLEGFENGPALAAGIDRGTVITGVGPVGGPVRTIADLYSSGGTQAIVDALGPSTAGTARVLAIRGTDGGTRQVTVTKADFELPAVSPRYGVRVIEQEGRRIGYINLRTFIDTAEQPLRNAFARFRAEGVTEIVFDLRYNGGGLVRVAELIGDLMARDRFSSDVFSYTTFRPEKSAQNSTRFFQQRSDSIAPTRVSFIGRGGTASASELVINAFIPYLGQNLALVGTNTYGKPVGQIALDRSACDDRLRVVAFATQNRDRQGDYYDGLASKVANSCAAADDASFPLGDPREASIARSIDFIAGRACTRIAGEGVQGQSARIEREQLLLSPDRPTTAQREVPGLF</sequence>
<dbReference type="PANTHER" id="PTHR32060:SF30">
    <property type="entry name" value="CARBOXY-TERMINAL PROCESSING PROTEASE CTPA"/>
    <property type="match status" value="1"/>
</dbReference>
<dbReference type="PROSITE" id="PS51257">
    <property type="entry name" value="PROKAR_LIPOPROTEIN"/>
    <property type="match status" value="1"/>
</dbReference>
<dbReference type="InterPro" id="IPR036034">
    <property type="entry name" value="PDZ_sf"/>
</dbReference>
<evidence type="ECO:0000313" key="4">
    <source>
        <dbReference type="EMBL" id="NJC34818.1"/>
    </source>
</evidence>
<feature type="signal peptide" evidence="2">
    <location>
        <begin position="1"/>
        <end position="22"/>
    </location>
</feature>
<dbReference type="RefSeq" id="WP_167955149.1">
    <property type="nucleotide sequence ID" value="NZ_JAATJE010000002.1"/>
</dbReference>
<dbReference type="Proteomes" id="UP000734218">
    <property type="component" value="Unassembled WGS sequence"/>
</dbReference>
<dbReference type="Pfam" id="PF03572">
    <property type="entry name" value="Peptidase_S41"/>
    <property type="match status" value="1"/>
</dbReference>
<gene>
    <name evidence="4" type="ORF">GGR88_002332</name>
</gene>
<name>A0ABX0XN58_9SPHN</name>
<dbReference type="Gene3D" id="3.30.750.170">
    <property type="match status" value="1"/>
</dbReference>
<dbReference type="Gene3D" id="2.30.42.10">
    <property type="match status" value="1"/>
</dbReference>
<dbReference type="InterPro" id="IPR041613">
    <property type="entry name" value="Pept_S41_N"/>
</dbReference>
<dbReference type="InterPro" id="IPR029045">
    <property type="entry name" value="ClpP/crotonase-like_dom_sf"/>
</dbReference>
<comment type="caution">
    <text evidence="4">The sequence shown here is derived from an EMBL/GenBank/DDBJ whole genome shotgun (WGS) entry which is preliminary data.</text>
</comment>
<evidence type="ECO:0000259" key="3">
    <source>
        <dbReference type="SMART" id="SM00245"/>
    </source>
</evidence>
<dbReference type="EMBL" id="JAATJE010000002">
    <property type="protein sequence ID" value="NJC34818.1"/>
    <property type="molecule type" value="Genomic_DNA"/>
</dbReference>
<dbReference type="InterPro" id="IPR005151">
    <property type="entry name" value="Tail-specific_protease"/>
</dbReference>
<feature type="domain" description="Tail specific protease" evidence="3">
    <location>
        <begin position="208"/>
        <end position="412"/>
    </location>
</feature>
<dbReference type="GO" id="GO:0006508">
    <property type="term" value="P:proteolysis"/>
    <property type="evidence" value="ECO:0007669"/>
    <property type="project" value="UniProtKB-KW"/>
</dbReference>
<protein>
    <submittedName>
        <fullName evidence="4">C-terminal processing protease CtpA/Prc</fullName>
    </submittedName>
</protein>
<dbReference type="GO" id="GO:0008233">
    <property type="term" value="F:peptidase activity"/>
    <property type="evidence" value="ECO:0007669"/>
    <property type="project" value="UniProtKB-KW"/>
</dbReference>
<feature type="chain" id="PRO_5047465264" evidence="2">
    <location>
        <begin position="23"/>
        <end position="483"/>
    </location>
</feature>
<evidence type="ECO:0000256" key="1">
    <source>
        <dbReference type="SAM" id="MobiDB-lite"/>
    </source>
</evidence>
<accession>A0ABX0XN58</accession>
<evidence type="ECO:0000256" key="2">
    <source>
        <dbReference type="SAM" id="SignalP"/>
    </source>
</evidence>
<keyword evidence="5" id="KW-1185">Reference proteome</keyword>
<evidence type="ECO:0000313" key="5">
    <source>
        <dbReference type="Proteomes" id="UP000734218"/>
    </source>
</evidence>
<reference evidence="4 5" key="1">
    <citation type="submission" date="2020-03" db="EMBL/GenBank/DDBJ databases">
        <title>Genomic Encyclopedia of Type Strains, Phase IV (KMG-IV): sequencing the most valuable type-strain genomes for metagenomic binning, comparative biology and taxonomic classification.</title>
        <authorList>
            <person name="Goeker M."/>
        </authorList>
    </citation>
    <scope>NUCLEOTIDE SEQUENCE [LARGE SCALE GENOMIC DNA]</scope>
    <source>
        <strain evidence="4 5">DSM 27651</strain>
    </source>
</reference>
<proteinExistence type="predicted"/>